<keyword evidence="2" id="KW-1185">Reference proteome</keyword>
<gene>
    <name evidence="1" type="ORF">LMH87_001981</name>
</gene>
<sequence length="94" mass="10731">MRKAVFYHRNVVLTGLRKSLDSGKERVPGRSCGTKVQRRRLVRRAVADQSSRQFAASITCQDSSCQRRNAAKIAVLVRRVEVRTGVDEELRELF</sequence>
<reference evidence="1" key="1">
    <citation type="journal article" date="2023" name="Access Microbiol">
        <title>De-novo genome assembly for Akanthomyces muscarius, a biocontrol agent of insect agricultural pests.</title>
        <authorList>
            <person name="Erdos Z."/>
            <person name="Studholme D.J."/>
            <person name="Raymond B."/>
            <person name="Sharma M."/>
        </authorList>
    </citation>
    <scope>NUCLEOTIDE SEQUENCE</scope>
    <source>
        <strain evidence="1">Ve6</strain>
    </source>
</reference>
<dbReference type="EMBL" id="JAJHUN010000010">
    <property type="protein sequence ID" value="KAJ4147466.1"/>
    <property type="molecule type" value="Genomic_DNA"/>
</dbReference>
<accession>A0A9W8Q8P6</accession>
<proteinExistence type="predicted"/>
<dbReference type="Proteomes" id="UP001144673">
    <property type="component" value="Chromosome 3"/>
</dbReference>
<evidence type="ECO:0000313" key="2">
    <source>
        <dbReference type="Proteomes" id="UP001144673"/>
    </source>
</evidence>
<dbReference type="RefSeq" id="XP_056050407.1">
    <property type="nucleotide sequence ID" value="XM_056193361.1"/>
</dbReference>
<dbReference type="KEGG" id="amus:LMH87_001981"/>
<dbReference type="AlphaFoldDB" id="A0A9W8Q8P6"/>
<dbReference type="GeneID" id="80889140"/>
<protein>
    <submittedName>
        <fullName evidence="1">Uncharacterized protein</fullName>
    </submittedName>
</protein>
<name>A0A9W8Q8P6_AKAMU</name>
<comment type="caution">
    <text evidence="1">The sequence shown here is derived from an EMBL/GenBank/DDBJ whole genome shotgun (WGS) entry which is preliminary data.</text>
</comment>
<organism evidence="1 2">
    <name type="scientific">Akanthomyces muscarius</name>
    <name type="common">Entomopathogenic fungus</name>
    <name type="synonym">Lecanicillium muscarium</name>
    <dbReference type="NCBI Taxonomy" id="2231603"/>
    <lineage>
        <taxon>Eukaryota</taxon>
        <taxon>Fungi</taxon>
        <taxon>Dikarya</taxon>
        <taxon>Ascomycota</taxon>
        <taxon>Pezizomycotina</taxon>
        <taxon>Sordariomycetes</taxon>
        <taxon>Hypocreomycetidae</taxon>
        <taxon>Hypocreales</taxon>
        <taxon>Cordycipitaceae</taxon>
        <taxon>Akanthomyces</taxon>
    </lineage>
</organism>
<evidence type="ECO:0000313" key="1">
    <source>
        <dbReference type="EMBL" id="KAJ4147466.1"/>
    </source>
</evidence>